<protein>
    <recommendedName>
        <fullName evidence="1">Lin-66-like winged helix domain-containing protein</fullName>
    </recommendedName>
</protein>
<gene>
    <name evidence="2" type="ORF">Tcan_07562</name>
</gene>
<feature type="domain" description="Lin-66-like winged helix" evidence="1">
    <location>
        <begin position="197"/>
        <end position="277"/>
    </location>
</feature>
<name>A0A0B2VU82_TOXCA</name>
<reference evidence="2 3" key="1">
    <citation type="submission" date="2014-11" db="EMBL/GenBank/DDBJ databases">
        <title>Genetic blueprint of the zoonotic pathogen Toxocara canis.</title>
        <authorList>
            <person name="Zhu X.-Q."/>
            <person name="Korhonen P.K."/>
            <person name="Cai H."/>
            <person name="Young N.D."/>
            <person name="Nejsum P."/>
            <person name="von Samson-Himmelstjerna G."/>
            <person name="Boag P.R."/>
            <person name="Tan P."/>
            <person name="Li Q."/>
            <person name="Min J."/>
            <person name="Yang Y."/>
            <person name="Wang X."/>
            <person name="Fang X."/>
            <person name="Hall R.S."/>
            <person name="Hofmann A."/>
            <person name="Sternberg P.W."/>
            <person name="Jex A.R."/>
            <person name="Gasser R.B."/>
        </authorList>
    </citation>
    <scope>NUCLEOTIDE SEQUENCE [LARGE SCALE GENOMIC DNA]</scope>
    <source>
        <strain evidence="2">PN_DK_2014</strain>
    </source>
</reference>
<dbReference type="GO" id="GO:0010629">
    <property type="term" value="P:negative regulation of gene expression"/>
    <property type="evidence" value="ECO:0007669"/>
    <property type="project" value="TreeGrafter"/>
</dbReference>
<dbReference type="Pfam" id="PF26288">
    <property type="entry name" value="WHD_lin-66"/>
    <property type="match status" value="1"/>
</dbReference>
<dbReference type="AlphaFoldDB" id="A0A0B2VU82"/>
<evidence type="ECO:0000259" key="1">
    <source>
        <dbReference type="Pfam" id="PF26288"/>
    </source>
</evidence>
<dbReference type="Proteomes" id="UP000031036">
    <property type="component" value="Unassembled WGS sequence"/>
</dbReference>
<dbReference type="InterPro" id="IPR058991">
    <property type="entry name" value="Lin-66-like_WHD"/>
</dbReference>
<organism evidence="2 3">
    <name type="scientific">Toxocara canis</name>
    <name type="common">Canine roundworm</name>
    <dbReference type="NCBI Taxonomy" id="6265"/>
    <lineage>
        <taxon>Eukaryota</taxon>
        <taxon>Metazoa</taxon>
        <taxon>Ecdysozoa</taxon>
        <taxon>Nematoda</taxon>
        <taxon>Chromadorea</taxon>
        <taxon>Rhabditida</taxon>
        <taxon>Spirurina</taxon>
        <taxon>Ascaridomorpha</taxon>
        <taxon>Ascaridoidea</taxon>
        <taxon>Toxocaridae</taxon>
        <taxon>Toxocara</taxon>
    </lineage>
</organism>
<comment type="caution">
    <text evidence="2">The sequence shown here is derived from an EMBL/GenBank/DDBJ whole genome shotgun (WGS) entry which is preliminary data.</text>
</comment>
<proteinExistence type="predicted"/>
<keyword evidence="3" id="KW-1185">Reference proteome</keyword>
<evidence type="ECO:0000313" key="2">
    <source>
        <dbReference type="EMBL" id="KHN84902.1"/>
    </source>
</evidence>
<dbReference type="PANTHER" id="PTHR36949">
    <property type="entry name" value="PROTEIN CBR-LIN-66"/>
    <property type="match status" value="1"/>
</dbReference>
<accession>A0A0B2VU82</accession>
<dbReference type="GO" id="GO:0005737">
    <property type="term" value="C:cytoplasm"/>
    <property type="evidence" value="ECO:0007669"/>
    <property type="project" value="TreeGrafter"/>
</dbReference>
<dbReference type="OrthoDB" id="5789077at2759"/>
<dbReference type="EMBL" id="JPKZ01000892">
    <property type="protein sequence ID" value="KHN84902.1"/>
    <property type="molecule type" value="Genomic_DNA"/>
</dbReference>
<dbReference type="STRING" id="6265.A0A0B2VU82"/>
<sequence>MLLLLSGGCDLSLQLRTAKVMQTVVGTGGASVTASEIFAPSPLPGAIYGGNRYPNVDLATRSQAPPVETMQVPNAVRSQMRSCSIGGELSSPSSELISGAGVLTWLSSKAGLITAKANKFTVSFQLKDFCDQGVSDLTAVLRPGFTLSFQALSSECNDWIATNVSPLHGLEAEKEFFGAAEVDLEAAAASLSCGPPRLAKDMYSTELELRAIPMLLSIFQRHGLPHCQLSSLHSQISNCGDEELYRYVGTSSLKRRQYLERRTHLFIMTSGDQVYLQAGGIYQAVVLLARYLLRRGGVTSTQSLFDYFTSCPEILIEAREMIGDGRAAFLSLIMSHPWIFALFPARNFVSIRRNLPHYDYCAFLNQNFPDCDLVGRRVSPPPGAVKVPHISSLPAMTPQLRAPIVLPVNASMSSSSGTLPANQLVGAPQPLSRVHAGGMSTSACWSAMSGAGVASAAGGGGPPFVETGSGVGVADASSSSLLASWPLAAAAAAVCNAVQPTQRTVSPSYWGRQQHHSIVAVGGAGAGVFMEKPHKVLMLNTATQTDHSLLVDTCCGPDDDMKTRCFVCGACSTSNTENFEFDISTTTNQSPARTEANFGYGFILPDGGEERLYNPFHSFDLTTTTAHFSALNL</sequence>
<evidence type="ECO:0000313" key="3">
    <source>
        <dbReference type="Proteomes" id="UP000031036"/>
    </source>
</evidence>
<dbReference type="PANTHER" id="PTHR36949:SF1">
    <property type="entry name" value="ANAPHASE-PROMOTING COMPLEX SUBUNIT 1-RELATED"/>
    <property type="match status" value="1"/>
</dbReference>